<dbReference type="InterPro" id="IPR038729">
    <property type="entry name" value="Rad50/SbcC_AAA"/>
</dbReference>
<feature type="transmembrane region" description="Helical" evidence="2">
    <location>
        <begin position="254"/>
        <end position="276"/>
    </location>
</feature>
<reference evidence="4" key="2">
    <citation type="submission" date="2021-04" db="EMBL/GenBank/DDBJ databases">
        <authorList>
            <person name="Gilroy R."/>
        </authorList>
    </citation>
    <scope>NUCLEOTIDE SEQUENCE</scope>
    <source>
        <strain evidence="4">ChiBcec15-3976</strain>
    </source>
</reference>
<dbReference type="SUPFAM" id="SSF52540">
    <property type="entry name" value="P-loop containing nucleoside triphosphate hydrolases"/>
    <property type="match status" value="1"/>
</dbReference>
<dbReference type="PANTHER" id="PTHR41259">
    <property type="entry name" value="DOUBLE-STRAND BREAK REPAIR RAD50 ATPASE, PUTATIVE-RELATED"/>
    <property type="match status" value="1"/>
</dbReference>
<dbReference type="GO" id="GO:0016887">
    <property type="term" value="F:ATP hydrolysis activity"/>
    <property type="evidence" value="ECO:0007669"/>
    <property type="project" value="InterPro"/>
</dbReference>
<keyword evidence="2" id="KW-0812">Transmembrane</keyword>
<dbReference type="Proteomes" id="UP000823909">
    <property type="component" value="Unassembled WGS sequence"/>
</dbReference>
<dbReference type="InterPro" id="IPR027417">
    <property type="entry name" value="P-loop_NTPase"/>
</dbReference>
<feature type="compositionally biased region" description="Basic and acidic residues" evidence="1">
    <location>
        <begin position="219"/>
        <end position="241"/>
    </location>
</feature>
<evidence type="ECO:0000313" key="4">
    <source>
        <dbReference type="EMBL" id="HJD42026.1"/>
    </source>
</evidence>
<dbReference type="AlphaFoldDB" id="A0A9D2REP7"/>
<evidence type="ECO:0000259" key="3">
    <source>
        <dbReference type="Pfam" id="PF13476"/>
    </source>
</evidence>
<dbReference type="Pfam" id="PF13476">
    <property type="entry name" value="AAA_23"/>
    <property type="match status" value="1"/>
</dbReference>
<dbReference type="EMBL" id="DWUU01000022">
    <property type="protein sequence ID" value="HJD42026.1"/>
    <property type="molecule type" value="Genomic_DNA"/>
</dbReference>
<dbReference type="GO" id="GO:0006302">
    <property type="term" value="P:double-strand break repair"/>
    <property type="evidence" value="ECO:0007669"/>
    <property type="project" value="InterPro"/>
</dbReference>
<feature type="region of interest" description="Disordered" evidence="1">
    <location>
        <begin position="219"/>
        <end position="250"/>
    </location>
</feature>
<dbReference type="PANTHER" id="PTHR41259:SF1">
    <property type="entry name" value="DOUBLE-STRAND BREAK REPAIR RAD50 ATPASE, PUTATIVE-RELATED"/>
    <property type="match status" value="1"/>
</dbReference>
<feature type="domain" description="Rad50/SbcC-type AAA" evidence="3">
    <location>
        <begin position="6"/>
        <end position="63"/>
    </location>
</feature>
<keyword evidence="2" id="KW-1133">Transmembrane helix</keyword>
<gene>
    <name evidence="4" type="ORF">H9910_03310</name>
</gene>
<protein>
    <submittedName>
        <fullName evidence="4">AAA family ATPase</fullName>
    </submittedName>
</protein>
<sequence>MVITELYIRKFGRLSDRHFYLGRGLQIISGDNEFGKTTLHAFIRAMLFGLERGRGRAAANDDFTRYEPWDDPGSYGGMMRFTCGGRRFRLDRDFARYTRRASLVCEDDGEELSVEDGDLEMLLGGLTPGVFDSTVSVGQLKSEPGKELSEALADYAANYYETGGGAYNLSGALQVLNGKRRETERELRMETDAENEARADLQREISYLERDMQRLEAEYKEKKERLDDGQPEKKDVREKRGAGKRHGKGQGLRSVLPGIVAVLAGAAMAGTGAVPGIPFPAGKAMQEAVLFVGIALLLAGAMILFRKIWTTRRAERIDEIPGSAAVPAEDEERTRSRLAGELAHIRAEYRDRELRRGNLREQYEETGKSERRCRLEERCRALALAEEQLREAAKATGDGMERRISGRMSDIFARITDGRYRTVEAGRSKNGFRITVWDGERRIPADRLSRGTLEQIFFALRMAAADVLLEEPFPVILDDVFAFYDDKRLASVLQWLNREKEQAILLTCNGREEQILGGDHE</sequence>
<reference evidence="4" key="1">
    <citation type="journal article" date="2021" name="PeerJ">
        <title>Extensive microbial diversity within the chicken gut microbiome revealed by metagenomics and culture.</title>
        <authorList>
            <person name="Gilroy R."/>
            <person name="Ravi A."/>
            <person name="Getino M."/>
            <person name="Pursley I."/>
            <person name="Horton D.L."/>
            <person name="Alikhan N.F."/>
            <person name="Baker D."/>
            <person name="Gharbi K."/>
            <person name="Hall N."/>
            <person name="Watson M."/>
            <person name="Adriaenssens E.M."/>
            <person name="Foster-Nyarko E."/>
            <person name="Jarju S."/>
            <person name="Secka A."/>
            <person name="Antonio M."/>
            <person name="Oren A."/>
            <person name="Chaudhuri R.R."/>
            <person name="La Ragione R."/>
            <person name="Hildebrand F."/>
            <person name="Pallen M.J."/>
        </authorList>
    </citation>
    <scope>NUCLEOTIDE SEQUENCE</scope>
    <source>
        <strain evidence="4">ChiBcec15-3976</strain>
    </source>
</reference>
<proteinExistence type="predicted"/>
<keyword evidence="2" id="KW-0472">Membrane</keyword>
<evidence type="ECO:0000313" key="5">
    <source>
        <dbReference type="Proteomes" id="UP000823909"/>
    </source>
</evidence>
<organism evidence="4 5">
    <name type="scientific">Candidatus Mediterraneibacter quadrami</name>
    <dbReference type="NCBI Taxonomy" id="2838684"/>
    <lineage>
        <taxon>Bacteria</taxon>
        <taxon>Bacillati</taxon>
        <taxon>Bacillota</taxon>
        <taxon>Clostridia</taxon>
        <taxon>Lachnospirales</taxon>
        <taxon>Lachnospiraceae</taxon>
        <taxon>Mediterraneibacter</taxon>
    </lineage>
</organism>
<feature type="transmembrane region" description="Helical" evidence="2">
    <location>
        <begin position="288"/>
        <end position="305"/>
    </location>
</feature>
<accession>A0A9D2REP7</accession>
<name>A0A9D2REP7_9FIRM</name>
<evidence type="ECO:0000256" key="1">
    <source>
        <dbReference type="SAM" id="MobiDB-lite"/>
    </source>
</evidence>
<dbReference type="Gene3D" id="3.40.50.300">
    <property type="entry name" value="P-loop containing nucleotide triphosphate hydrolases"/>
    <property type="match status" value="2"/>
</dbReference>
<evidence type="ECO:0000256" key="2">
    <source>
        <dbReference type="SAM" id="Phobius"/>
    </source>
</evidence>
<comment type="caution">
    <text evidence="4">The sequence shown here is derived from an EMBL/GenBank/DDBJ whole genome shotgun (WGS) entry which is preliminary data.</text>
</comment>